<feature type="domain" description="SGF29 C-terminal" evidence="2">
    <location>
        <begin position="187"/>
        <end position="329"/>
    </location>
</feature>
<evidence type="ECO:0000256" key="1">
    <source>
        <dbReference type="SAM" id="MobiDB-lite"/>
    </source>
</evidence>
<feature type="compositionally biased region" description="Polar residues" evidence="1">
    <location>
        <begin position="156"/>
        <end position="167"/>
    </location>
</feature>
<dbReference type="PANTHER" id="PTHR21539">
    <property type="entry name" value="SAGA-ASSOCIATED FACTOR 29"/>
    <property type="match status" value="1"/>
</dbReference>
<evidence type="ECO:0000259" key="2">
    <source>
        <dbReference type="PROSITE" id="PS51518"/>
    </source>
</evidence>
<name>A0A420IMJ0_9PEZI</name>
<evidence type="ECO:0000313" key="4">
    <source>
        <dbReference type="Proteomes" id="UP000285326"/>
    </source>
</evidence>
<sequence>MSAARNRAPRNGSRGAVPDALNPNELWQEVFGILKDIDKGEIKAAANRNSIIEGEERLAAKKDAGKTISVAETDAHSALFREGVRLSEQQIAKLQDISFITKLELLRDIRMSNELEAAAEASSAARGNSSRGSFIECDGPSDSPGPSSTDVRQSRKLVTSRNNSQPPKVTDDIKTTASEYNERLSRTKIVYTVGDKVAFRRKQQIKHSDGKFTEEIEWIQGKVNKVIGEGKSRRYEVRDPYYTPESNDGPELYKSSASQMVPIPVEGSNLEVYEVGKRVLALYPDTSQFYRAEVKGTLNGGTHVQLLFEDELEGMLRTVERRFTLDHKG</sequence>
<dbReference type="PROSITE" id="PS51518">
    <property type="entry name" value="SGF29_C"/>
    <property type="match status" value="1"/>
</dbReference>
<gene>
    <name evidence="3" type="ORF">GcM1_231010</name>
</gene>
<evidence type="ECO:0000313" key="3">
    <source>
        <dbReference type="EMBL" id="RKF75743.1"/>
    </source>
</evidence>
<protein>
    <submittedName>
        <fullName evidence="3">Putative saga complex component</fullName>
    </submittedName>
</protein>
<dbReference type="Pfam" id="PF07039">
    <property type="entry name" value="SGF29_Tudor"/>
    <property type="match status" value="1"/>
</dbReference>
<organism evidence="3 4">
    <name type="scientific">Golovinomyces cichoracearum</name>
    <dbReference type="NCBI Taxonomy" id="62708"/>
    <lineage>
        <taxon>Eukaryota</taxon>
        <taxon>Fungi</taxon>
        <taxon>Dikarya</taxon>
        <taxon>Ascomycota</taxon>
        <taxon>Pezizomycotina</taxon>
        <taxon>Leotiomycetes</taxon>
        <taxon>Erysiphales</taxon>
        <taxon>Erysiphaceae</taxon>
        <taxon>Golovinomyces</taxon>
    </lineage>
</organism>
<dbReference type="Proteomes" id="UP000285326">
    <property type="component" value="Unassembled WGS sequence"/>
</dbReference>
<reference evidence="3 4" key="1">
    <citation type="journal article" date="2018" name="BMC Genomics">
        <title>Comparative genome analyses reveal sequence features reflecting distinct modes of host-adaptation between dicot and monocot powdery mildew.</title>
        <authorList>
            <person name="Wu Y."/>
            <person name="Ma X."/>
            <person name="Pan Z."/>
            <person name="Kale S.D."/>
            <person name="Song Y."/>
            <person name="King H."/>
            <person name="Zhang Q."/>
            <person name="Presley C."/>
            <person name="Deng X."/>
            <person name="Wei C.I."/>
            <person name="Xiao S."/>
        </authorList>
    </citation>
    <scope>NUCLEOTIDE SEQUENCE [LARGE SCALE GENOMIC DNA]</scope>
    <source>
        <strain evidence="3">UMSG1</strain>
    </source>
</reference>
<comment type="caution">
    <text evidence="3">The sequence shown here is derived from an EMBL/GenBank/DDBJ whole genome shotgun (WGS) entry which is preliminary data.</text>
</comment>
<proteinExistence type="predicted"/>
<dbReference type="Gene3D" id="2.30.30.140">
    <property type="match status" value="1"/>
</dbReference>
<feature type="compositionally biased region" description="Low complexity" evidence="1">
    <location>
        <begin position="121"/>
        <end position="148"/>
    </location>
</feature>
<dbReference type="EMBL" id="MCBS01023189">
    <property type="protein sequence ID" value="RKF75743.1"/>
    <property type="molecule type" value="Genomic_DNA"/>
</dbReference>
<dbReference type="InterPro" id="IPR037802">
    <property type="entry name" value="SGF29"/>
</dbReference>
<dbReference type="CDD" id="cd20393">
    <property type="entry name" value="Tudor_SGF29_rpt1"/>
    <property type="match status" value="1"/>
</dbReference>
<accession>A0A420IMJ0</accession>
<dbReference type="InterPro" id="IPR010750">
    <property type="entry name" value="SGF29_tudor-like_dom"/>
</dbReference>
<dbReference type="AlphaFoldDB" id="A0A420IMJ0"/>
<feature type="region of interest" description="Disordered" evidence="1">
    <location>
        <begin position="1"/>
        <end position="20"/>
    </location>
</feature>
<dbReference type="GO" id="GO:0000124">
    <property type="term" value="C:SAGA complex"/>
    <property type="evidence" value="ECO:0007669"/>
    <property type="project" value="InterPro"/>
</dbReference>
<feature type="region of interest" description="Disordered" evidence="1">
    <location>
        <begin position="121"/>
        <end position="172"/>
    </location>
</feature>
<dbReference type="PANTHER" id="PTHR21539:SF0">
    <property type="entry name" value="SAGA-ASSOCIATED FACTOR 29"/>
    <property type="match status" value="1"/>
</dbReference>
<dbReference type="InterPro" id="IPR047288">
    <property type="entry name" value="Tudor_SGF29_rpt1"/>
</dbReference>